<dbReference type="PANTHER" id="PTHR47027">
    <property type="entry name" value="REVERSE TRANSCRIPTASE DOMAIN-CONTAINING PROTEIN"/>
    <property type="match status" value="1"/>
</dbReference>
<proteinExistence type="predicted"/>
<dbReference type="PANTHER" id="PTHR47027:SF20">
    <property type="entry name" value="REVERSE TRANSCRIPTASE-LIKE PROTEIN WITH RNA-DIRECTED DNA POLYMERASE DOMAIN"/>
    <property type="match status" value="1"/>
</dbReference>
<dbReference type="InterPro" id="IPR043128">
    <property type="entry name" value="Rev_trsase/Diguanyl_cyclase"/>
</dbReference>
<dbReference type="OrthoDB" id="418748at2759"/>
<reference evidence="3" key="1">
    <citation type="submission" date="2020-12" db="UniProtKB">
        <authorList>
            <consortium name="WormBaseParasite"/>
        </authorList>
    </citation>
    <scope>IDENTIFICATION</scope>
    <source>
        <strain evidence="3">MHco3</strain>
    </source>
</reference>
<dbReference type="Proteomes" id="UP000025227">
    <property type="component" value="Unplaced"/>
</dbReference>
<protein>
    <submittedName>
        <fullName evidence="3">Reverse transcriptase domain-containing protein</fullName>
    </submittedName>
</protein>
<sequence length="309" mass="35358">MGTSAVKGGDWKGYMEHLLREKEVSEGNLQQWTERNGNRLCASKKVIPQNCKRHQDTTGEGLATQHRPLLADIAIDLPNKSRTRTERGIRWWKLHRLEREHLKGKILEVGLPDPEGLIQQTWSNAVKVILGCAKETLGETRGGTRGDKEPWFWNDEVQRVVREEIGKLIARQVMEKYREKRRPCYLAFLDMEKAFDRLPREVLWRALRKRNVPEHLISLVKDMYDGSTTTVRTAHGQTAATDVTVGVHQGSALSPFLFLLTMNVITEELVDGPLKTILYADDIALIAESKEELQDNFQKWQKVLAENGL</sequence>
<evidence type="ECO:0000313" key="3">
    <source>
        <dbReference type="WBParaSite" id="HCON_00146880-00001"/>
    </source>
</evidence>
<dbReference type="Pfam" id="PF00078">
    <property type="entry name" value="RVT_1"/>
    <property type="match status" value="1"/>
</dbReference>
<dbReference type="InterPro" id="IPR043502">
    <property type="entry name" value="DNA/RNA_pol_sf"/>
</dbReference>
<dbReference type="Gene3D" id="3.30.70.270">
    <property type="match status" value="1"/>
</dbReference>
<keyword evidence="2" id="KW-1185">Reference proteome</keyword>
<feature type="domain" description="Reverse transcriptase" evidence="1">
    <location>
        <begin position="1"/>
        <end position="309"/>
    </location>
</feature>
<evidence type="ECO:0000259" key="1">
    <source>
        <dbReference type="PROSITE" id="PS50878"/>
    </source>
</evidence>
<dbReference type="PROSITE" id="PS50878">
    <property type="entry name" value="RT_POL"/>
    <property type="match status" value="1"/>
</dbReference>
<dbReference type="InterPro" id="IPR000477">
    <property type="entry name" value="RT_dom"/>
</dbReference>
<organism evidence="2 3">
    <name type="scientific">Haemonchus contortus</name>
    <name type="common">Barber pole worm</name>
    <dbReference type="NCBI Taxonomy" id="6289"/>
    <lineage>
        <taxon>Eukaryota</taxon>
        <taxon>Metazoa</taxon>
        <taxon>Ecdysozoa</taxon>
        <taxon>Nematoda</taxon>
        <taxon>Chromadorea</taxon>
        <taxon>Rhabditida</taxon>
        <taxon>Rhabditina</taxon>
        <taxon>Rhabditomorpha</taxon>
        <taxon>Strongyloidea</taxon>
        <taxon>Trichostrongylidae</taxon>
        <taxon>Haemonchus</taxon>
    </lineage>
</organism>
<evidence type="ECO:0000313" key="2">
    <source>
        <dbReference type="Proteomes" id="UP000025227"/>
    </source>
</evidence>
<dbReference type="AlphaFoldDB" id="A0A7I4YUL2"/>
<name>A0A7I4YUL2_HAECO</name>
<accession>A0A7I4YUL2</accession>
<dbReference type="WBParaSite" id="HCON_00146880-00001">
    <property type="protein sequence ID" value="HCON_00146880-00001"/>
    <property type="gene ID" value="HCON_00146880"/>
</dbReference>
<dbReference type="SUPFAM" id="SSF56672">
    <property type="entry name" value="DNA/RNA polymerases"/>
    <property type="match status" value="1"/>
</dbReference>